<accession>C1LE70</accession>
<dbReference type="AlphaFoldDB" id="C1LE70"/>
<reference evidence="1" key="2">
    <citation type="submission" date="2009-03" db="EMBL/GenBank/DDBJ databases">
        <authorList>
            <person name="Gang L."/>
        </authorList>
    </citation>
    <scope>NUCLEOTIDE SEQUENCE</scope>
    <source>
        <strain evidence="1">Anhui</strain>
    </source>
</reference>
<dbReference type="OrthoDB" id="6242525at2759"/>
<protein>
    <submittedName>
        <fullName evidence="1">Uncharacterized protein</fullName>
    </submittedName>
</protein>
<reference evidence="2 3" key="3">
    <citation type="submission" date="2019-03" db="EMBL/GenBank/DDBJ databases">
        <title>An improved genome assembly of the fluke Schistosoma japonicum.</title>
        <authorList>
            <person name="Hu W."/>
            <person name="Luo F."/>
            <person name="Yin M."/>
            <person name="Mo X."/>
            <person name="Sun C."/>
            <person name="Wu Q."/>
            <person name="Zhu B."/>
            <person name="Xiang M."/>
            <person name="Wang J."/>
            <person name="Wang Y."/>
            <person name="Zhang T."/>
            <person name="Xu B."/>
            <person name="Zheng H."/>
            <person name="Feng Z."/>
        </authorList>
    </citation>
    <scope>NUCLEOTIDE SEQUENCE [LARGE SCALE GENOMIC DNA]</scope>
    <source>
        <strain evidence="2">HuSjv2</strain>
        <tissue evidence="2">Worms</tissue>
    </source>
</reference>
<evidence type="ECO:0000313" key="2">
    <source>
        <dbReference type="EMBL" id="TNN06823.1"/>
    </source>
</evidence>
<reference evidence="1" key="1">
    <citation type="journal article" date="2009" name="Nature">
        <title>The Schistosoma japonicum genome reveals features of host-parasite interplay.</title>
        <authorList>
            <person name="Liu F."/>
            <person name="Zhou Y."/>
            <person name="Wang Z.Q."/>
            <person name="Lu G."/>
            <person name="Zheng H."/>
            <person name="Brindley P.J."/>
            <person name="McManus D.P."/>
            <person name="Blair D."/>
            <person name="Zhang Q.H."/>
            <person name="Zhong Y."/>
            <person name="Wang S."/>
            <person name="Han Z.G."/>
            <person name="Chen Z."/>
        </authorList>
    </citation>
    <scope>NUCLEOTIDE SEQUENCE</scope>
    <source>
        <strain evidence="1">Anhui</strain>
    </source>
</reference>
<proteinExistence type="evidence at transcript level"/>
<evidence type="ECO:0000313" key="1">
    <source>
        <dbReference type="EMBL" id="CAX72998.1"/>
    </source>
</evidence>
<dbReference type="EMBL" id="SKCS01000449">
    <property type="protein sequence ID" value="TNN06823.1"/>
    <property type="molecule type" value="Genomic_DNA"/>
</dbReference>
<sequence>MISKVITRIPNYLKRNMFYPHCYSLTVFTERGCSSSYKPKGSRHYHSFDSNSESGFAIISKHYSKSIATHPAAVGDLLNFISHPSTTISDILNVDVRLLPSEACLMCLEAVLRIQNKSDDLTIQSLQNNLRCSLASSDGNWPSHYMKLEHITRWNKFDIGIDRLQNISDDNNDHDCSWMKSEKFDLLLLTTAACADSLSVKSLLNLTGHFQFFWDRYEPKVYASILRHIHNQINELSCDQLAQLAHILSNIIHNRMSKLGDELLTEIKLIQLAISTHLLSGTGMLSSVDPTVAVRLVYDIHWVLTKSQKITLFNAIYHDLILNRSHWNLYTVTFILLHMCKLGVYKPSIIKSCLKNISRKLRISKYHPGVNQSHWVNSMLAVLANYTVASAGINQSIEEALQSFIEPPYINLSENQRKLHPNFSDVHKIFTSDWVVKLFDDISQHVTSQQIVDFNSLKCLAQIIYSLSLFGYKADSIIEQYNEAEKRLRDNVLTISTMSTELADLTELSRFINMAKSLVSPLSRNSSENEKLSVLSFPRSDWRFYYHCGFGLLESNVISDPLISANLLHKSRCLDQLYRLLFENKREFNIIRMHRLQCIQCSNGDNGNIPYFADILFQKISTRHTGKYNYVICIVHEQRDLVVKGPLLSLLNFYRETQRLPVVTFNLSVWQMSSKQGKKLIVQKFLQEISKRLDEVDHFPLPEIHTTDIILQFD</sequence>
<organism evidence="1">
    <name type="scientific">Schistosoma japonicum</name>
    <name type="common">Blood fluke</name>
    <dbReference type="NCBI Taxonomy" id="6182"/>
    <lineage>
        <taxon>Eukaryota</taxon>
        <taxon>Metazoa</taxon>
        <taxon>Spiralia</taxon>
        <taxon>Lophotrochozoa</taxon>
        <taxon>Platyhelminthes</taxon>
        <taxon>Trematoda</taxon>
        <taxon>Digenea</taxon>
        <taxon>Strigeidida</taxon>
        <taxon>Schistosomatoidea</taxon>
        <taxon>Schistosomatidae</taxon>
        <taxon>Schistosoma</taxon>
    </lineage>
</organism>
<dbReference type="EMBL" id="FN317267">
    <property type="protein sequence ID" value="CAX72998.1"/>
    <property type="molecule type" value="mRNA"/>
</dbReference>
<dbReference type="Proteomes" id="UP000311919">
    <property type="component" value="Unassembled WGS sequence"/>
</dbReference>
<keyword evidence="3" id="KW-1185">Reference proteome</keyword>
<name>C1LE70_SCHJA</name>
<gene>
    <name evidence="2" type="ORF">EWB00_008155</name>
</gene>
<evidence type="ECO:0000313" key="3">
    <source>
        <dbReference type="Proteomes" id="UP000311919"/>
    </source>
</evidence>